<dbReference type="EMBL" id="DRZM01000241">
    <property type="protein sequence ID" value="HHP05862.1"/>
    <property type="molecule type" value="Genomic_DNA"/>
</dbReference>
<dbReference type="InterPro" id="IPR035959">
    <property type="entry name" value="RutC-like_sf"/>
</dbReference>
<dbReference type="EMBL" id="DSKP01000093">
    <property type="protein sequence ID" value="HEB48699.1"/>
    <property type="molecule type" value="Genomic_DNA"/>
</dbReference>
<dbReference type="InterPro" id="IPR006175">
    <property type="entry name" value="YjgF/YER057c/UK114"/>
</dbReference>
<dbReference type="PANTHER" id="PTHR11803:SF39">
    <property type="entry name" value="2-IMINOBUTANOATE_2-IMINOPROPANOATE DEAMINASE"/>
    <property type="match status" value="1"/>
</dbReference>
<organism evidence="2">
    <name type="scientific">Thermofilum pendens</name>
    <dbReference type="NCBI Taxonomy" id="2269"/>
    <lineage>
        <taxon>Archaea</taxon>
        <taxon>Thermoproteota</taxon>
        <taxon>Thermoprotei</taxon>
        <taxon>Thermofilales</taxon>
        <taxon>Thermofilaceae</taxon>
        <taxon>Thermofilum</taxon>
    </lineage>
</organism>
<dbReference type="NCBIfam" id="TIGR00004">
    <property type="entry name" value="Rid family detoxifying hydrolase"/>
    <property type="match status" value="1"/>
</dbReference>
<accession>A0A7C1T5Q9</accession>
<gene>
    <name evidence="3" type="ORF">ENM88_09005</name>
    <name evidence="2" type="ORF">ENP77_02755</name>
</gene>
<comment type="caution">
    <text evidence="2">The sequence shown here is derived from an EMBL/GenBank/DDBJ whole genome shotgun (WGS) entry which is preliminary data.</text>
</comment>
<proteinExistence type="inferred from homology"/>
<dbReference type="FunFam" id="3.30.1330.40:FF:000001">
    <property type="entry name" value="L-PSP family endoribonuclease"/>
    <property type="match status" value="1"/>
</dbReference>
<dbReference type="CDD" id="cd00448">
    <property type="entry name" value="YjgF_YER057c_UK114_family"/>
    <property type="match status" value="1"/>
</dbReference>
<evidence type="ECO:0000313" key="2">
    <source>
        <dbReference type="EMBL" id="HEB48699.1"/>
    </source>
</evidence>
<dbReference type="SUPFAM" id="SSF55298">
    <property type="entry name" value="YjgF-like"/>
    <property type="match status" value="1"/>
</dbReference>
<dbReference type="GO" id="GO:0019239">
    <property type="term" value="F:deaminase activity"/>
    <property type="evidence" value="ECO:0007669"/>
    <property type="project" value="TreeGrafter"/>
</dbReference>
<dbReference type="InterPro" id="IPR006056">
    <property type="entry name" value="RidA"/>
</dbReference>
<dbReference type="Pfam" id="PF01042">
    <property type="entry name" value="Ribonuc_L-PSP"/>
    <property type="match status" value="1"/>
</dbReference>
<dbReference type="PANTHER" id="PTHR11803">
    <property type="entry name" value="2-IMINOBUTANOATE/2-IMINOPROPANOATE DEAMINASE RIDA"/>
    <property type="match status" value="1"/>
</dbReference>
<sequence>MEEVKKEIFTDKAPKPIGPYSQAVAAGPFVFVSGQIPIDPSTGQIVPGGIKEQTRRTLENIKAILEAAGCTLDDVVYAIVYLKDLSLFGEFNEVYSSYFPRARPARVTVQAEIPRGALVEITVIALRGGAKT</sequence>
<reference evidence="2" key="1">
    <citation type="journal article" date="2020" name="mSystems">
        <title>Genome- and Community-Level Interaction Insights into Carbon Utilization and Element Cycling Functions of Hydrothermarchaeota in Hydrothermal Sediment.</title>
        <authorList>
            <person name="Zhou Z."/>
            <person name="Liu Y."/>
            <person name="Xu W."/>
            <person name="Pan J."/>
            <person name="Luo Z.H."/>
            <person name="Li M."/>
        </authorList>
    </citation>
    <scope>NUCLEOTIDE SEQUENCE [LARGE SCALE GENOMIC DNA]</scope>
    <source>
        <strain evidence="3">SpSt-1125</strain>
        <strain evidence="2">SpSt-25</strain>
    </source>
</reference>
<dbReference type="Gene3D" id="3.30.1330.40">
    <property type="entry name" value="RutC-like"/>
    <property type="match status" value="1"/>
</dbReference>
<protein>
    <submittedName>
        <fullName evidence="2">RidA family protein</fullName>
    </submittedName>
</protein>
<dbReference type="AlphaFoldDB" id="A0A7C1T5Q9"/>
<evidence type="ECO:0000256" key="1">
    <source>
        <dbReference type="ARBA" id="ARBA00010552"/>
    </source>
</evidence>
<comment type="similarity">
    <text evidence="1">Belongs to the RutC family.</text>
</comment>
<dbReference type="GO" id="GO:0005829">
    <property type="term" value="C:cytosol"/>
    <property type="evidence" value="ECO:0007669"/>
    <property type="project" value="TreeGrafter"/>
</dbReference>
<evidence type="ECO:0000313" key="3">
    <source>
        <dbReference type="EMBL" id="HHP05862.1"/>
    </source>
</evidence>
<name>A0A7C1T5Q9_THEPE</name>